<keyword evidence="1" id="KW-0472">Membrane</keyword>
<sequence>MPYINHWHWRRLKRMNPEAQYAKVVTCAATMLQLSIILFQTSLRDRHYLTTSCLVDPLHSFWHSLYAHGTYSNLISVVGIDRATFEDFSLAFSRFYIVKSAPGKRAQASVRDVQRPPRHSVLANAEVALQSALKVLPDAHICWRSFQQQRNWARLTHANEPLLEGRWGFIDAKNYRVRAATNAEKQNAMYNGENPRGRGEVGDKKAEDRQWCPSLYRLSLGLQAGSIRFSSLVPYATGLMGRSSGARTMAWLVEQWRNKSDPSKTLDGYGVVADSAFPVSKGIFSRIFTLLKDGDLTRASPVYRPALVARSNVITSLHQAAEWGMGSAALVFRRLDQKLPYHPHVRGRRLANIYRLYNLRVCRVGITQIGTVFGREEDLI</sequence>
<dbReference type="PANTHER" id="PTHR48471">
    <property type="entry name" value="DDE TNP4 DOMAIN-CONTAINING PROTEIN"/>
    <property type="match status" value="1"/>
</dbReference>
<evidence type="ECO:0000256" key="1">
    <source>
        <dbReference type="SAM" id="Phobius"/>
    </source>
</evidence>
<name>A0A4P9WIC6_9FUNG</name>
<dbReference type="EMBL" id="KZ994604">
    <property type="protein sequence ID" value="RKO92524.1"/>
    <property type="molecule type" value="Genomic_DNA"/>
</dbReference>
<keyword evidence="1" id="KW-0812">Transmembrane</keyword>
<dbReference type="PANTHER" id="PTHR48471:SF1">
    <property type="entry name" value="DDE TNP4 DOMAIN-CONTAINING PROTEIN"/>
    <property type="match status" value="1"/>
</dbReference>
<evidence type="ECO:0008006" key="4">
    <source>
        <dbReference type="Google" id="ProtNLM"/>
    </source>
</evidence>
<dbReference type="AlphaFoldDB" id="A0A4P9WIC6"/>
<proteinExistence type="predicted"/>
<dbReference type="Proteomes" id="UP000269721">
    <property type="component" value="Unassembled WGS sequence"/>
</dbReference>
<evidence type="ECO:0000313" key="3">
    <source>
        <dbReference type="Proteomes" id="UP000269721"/>
    </source>
</evidence>
<dbReference type="OrthoDB" id="2140478at2759"/>
<reference evidence="3" key="1">
    <citation type="journal article" date="2018" name="Nat. Microbiol.">
        <title>Leveraging single-cell genomics to expand the fungal tree of life.</title>
        <authorList>
            <person name="Ahrendt S.R."/>
            <person name="Quandt C.A."/>
            <person name="Ciobanu D."/>
            <person name="Clum A."/>
            <person name="Salamov A."/>
            <person name="Andreopoulos B."/>
            <person name="Cheng J.F."/>
            <person name="Woyke T."/>
            <person name="Pelin A."/>
            <person name="Henrissat B."/>
            <person name="Reynolds N.K."/>
            <person name="Benny G.L."/>
            <person name="Smith M.E."/>
            <person name="James T.Y."/>
            <person name="Grigoriev I.V."/>
        </authorList>
    </citation>
    <scope>NUCLEOTIDE SEQUENCE [LARGE SCALE GENOMIC DNA]</scope>
</reference>
<gene>
    <name evidence="2" type="ORF">BDK51DRAFT_32704</name>
</gene>
<keyword evidence="1" id="KW-1133">Transmembrane helix</keyword>
<accession>A0A4P9WIC6</accession>
<feature type="transmembrane region" description="Helical" evidence="1">
    <location>
        <begin position="21"/>
        <end position="39"/>
    </location>
</feature>
<protein>
    <recommendedName>
        <fullName evidence="4">DDE Tnp4 domain-containing protein</fullName>
    </recommendedName>
</protein>
<organism evidence="2 3">
    <name type="scientific">Blyttiomyces helicus</name>
    <dbReference type="NCBI Taxonomy" id="388810"/>
    <lineage>
        <taxon>Eukaryota</taxon>
        <taxon>Fungi</taxon>
        <taxon>Fungi incertae sedis</taxon>
        <taxon>Chytridiomycota</taxon>
        <taxon>Chytridiomycota incertae sedis</taxon>
        <taxon>Chytridiomycetes</taxon>
        <taxon>Chytridiomycetes incertae sedis</taxon>
        <taxon>Blyttiomyces</taxon>
    </lineage>
</organism>
<keyword evidence="3" id="KW-1185">Reference proteome</keyword>
<evidence type="ECO:0000313" key="2">
    <source>
        <dbReference type="EMBL" id="RKO92524.1"/>
    </source>
</evidence>